<accession>A0A0E1W8M1</accession>
<organism evidence="2">
    <name type="scientific">Burkholderia pseudomallei 1710a</name>
    <dbReference type="NCBI Taxonomy" id="320371"/>
    <lineage>
        <taxon>Bacteria</taxon>
        <taxon>Pseudomonadati</taxon>
        <taxon>Pseudomonadota</taxon>
        <taxon>Betaproteobacteria</taxon>
        <taxon>Burkholderiales</taxon>
        <taxon>Burkholderiaceae</taxon>
        <taxon>Burkholderia</taxon>
        <taxon>pseudomallei group</taxon>
    </lineage>
</organism>
<dbReference type="AlphaFoldDB" id="A0A0E1W8M1"/>
<dbReference type="EMBL" id="CM000832">
    <property type="protein sequence ID" value="EET09553.1"/>
    <property type="molecule type" value="Genomic_DNA"/>
</dbReference>
<sequence>MTRRHARPAAGRSMHRGAGIAASGTRVAGRAWWGRIVPAGVRPLPGRELVDSAFFFGRRGLARHRVRPAAHADPVGLASA</sequence>
<dbReference type="HOGENOM" id="CLU_2583001_0_0_4"/>
<feature type="region of interest" description="Disordered" evidence="1">
    <location>
        <begin position="1"/>
        <end position="21"/>
    </location>
</feature>
<evidence type="ECO:0000256" key="1">
    <source>
        <dbReference type="SAM" id="MobiDB-lite"/>
    </source>
</evidence>
<evidence type="ECO:0000313" key="2">
    <source>
        <dbReference type="EMBL" id="EET09553.1"/>
    </source>
</evidence>
<gene>
    <name evidence="2" type="ORF">BURPS1710A_3878</name>
</gene>
<proteinExistence type="predicted"/>
<protein>
    <submittedName>
        <fullName evidence="2">Uncharacterized protein</fullName>
    </submittedName>
</protein>
<dbReference type="Proteomes" id="UP000001812">
    <property type="component" value="Chromosome I"/>
</dbReference>
<name>A0A0E1W8M1_BURPE</name>
<reference evidence="2" key="1">
    <citation type="submission" date="2009-05" db="EMBL/GenBank/DDBJ databases">
        <authorList>
            <person name="Harkins D.M."/>
            <person name="DeShazer D."/>
            <person name="Woods D.E."/>
            <person name="Brinkac L.M."/>
            <person name="Brown K.A."/>
            <person name="Hung G.C."/>
            <person name="Tuanyok A."/>
            <person name="Zhang B."/>
            <person name="Nierman W.C."/>
        </authorList>
    </citation>
    <scope>NUCLEOTIDE SEQUENCE [LARGE SCALE GENOMIC DNA]</scope>
    <source>
        <strain evidence="2">1710a</strain>
    </source>
</reference>